<accession>Q2L1S6</accession>
<dbReference type="AlphaFoldDB" id="Q2L1S6"/>
<dbReference type="GeneID" id="92936662"/>
<dbReference type="STRING" id="360910.BAV0092"/>
<feature type="domain" description="Glycosyltransferase subfamily 4-like N-terminal" evidence="2">
    <location>
        <begin position="26"/>
        <end position="156"/>
    </location>
</feature>
<evidence type="ECO:0000259" key="2">
    <source>
        <dbReference type="Pfam" id="PF13477"/>
    </source>
</evidence>
<gene>
    <name evidence="3" type="primary">wlbH</name>
    <name evidence="3" type="synonym">bplH</name>
    <name evidence="3" type="ordered locus">BAV0092</name>
</gene>
<dbReference type="Pfam" id="PF13477">
    <property type="entry name" value="Glyco_trans_4_2"/>
    <property type="match status" value="1"/>
</dbReference>
<dbReference type="eggNOG" id="COG0438">
    <property type="taxonomic scope" value="Bacteria"/>
</dbReference>
<protein>
    <submittedName>
        <fullName evidence="3">Glycosyl transferase</fullName>
    </submittedName>
</protein>
<dbReference type="Gene3D" id="3.40.50.2000">
    <property type="entry name" value="Glycogen Phosphorylase B"/>
    <property type="match status" value="2"/>
</dbReference>
<dbReference type="HOGENOM" id="CLU_009583_2_5_4"/>
<dbReference type="Proteomes" id="UP000001977">
    <property type="component" value="Chromosome"/>
</dbReference>
<dbReference type="RefSeq" id="WP_012415796.1">
    <property type="nucleotide sequence ID" value="NC_010645.1"/>
</dbReference>
<evidence type="ECO:0000259" key="1">
    <source>
        <dbReference type="Pfam" id="PF00534"/>
    </source>
</evidence>
<dbReference type="KEGG" id="bav:BAV0092"/>
<evidence type="ECO:0000313" key="4">
    <source>
        <dbReference type="Proteomes" id="UP000001977"/>
    </source>
</evidence>
<dbReference type="PANTHER" id="PTHR45947">
    <property type="entry name" value="SULFOQUINOVOSYL TRANSFERASE SQD2"/>
    <property type="match status" value="1"/>
</dbReference>
<dbReference type="SUPFAM" id="SSF53756">
    <property type="entry name" value="UDP-Glycosyltransferase/glycogen phosphorylase"/>
    <property type="match status" value="1"/>
</dbReference>
<organism evidence="3 4">
    <name type="scientific">Bordetella avium (strain 197N)</name>
    <dbReference type="NCBI Taxonomy" id="360910"/>
    <lineage>
        <taxon>Bacteria</taxon>
        <taxon>Pseudomonadati</taxon>
        <taxon>Pseudomonadota</taxon>
        <taxon>Betaproteobacteria</taxon>
        <taxon>Burkholderiales</taxon>
        <taxon>Alcaligenaceae</taxon>
        <taxon>Bordetella</taxon>
    </lineage>
</organism>
<sequence length="402" mass="44455">MTHNNQRIERASQASLHVPPGSRLSVALLSDAGSIHTMRWVHGLHQRGLKVHLISIKPPNSPLADGIEFHRLPWKAPHGYRLNARYLRQLLKRLQPDLLNAHYATGYGLLARLSRFSPVLLSAWGSDIYEFPTRSSWHRKLLRKNLESATCLAATSHAMAARMQELSPLPVTITPFGIDTELFSPGTLTERHVDKALRIGTVKSLEDTYGIDTLLEAYARLYRRIKAEDAALAQRLQLLIYGRGSRLDALSQQARDLAIDHCTTFAGHIEHHAVPDALRSMDIFAALSRADSFGVAILEASACRLPVVVSDADGPAEIVEDQHTGFIVPRENAEAAAQCLYTLVMDSALRERMGRAGRQLVDARYSWNHSVDIMLAAYRATIENAGLGQHSGRAPTPPSARS</sequence>
<name>Q2L1S6_BORA1</name>
<keyword evidence="4" id="KW-1185">Reference proteome</keyword>
<dbReference type="InterPro" id="IPR050194">
    <property type="entry name" value="Glycosyltransferase_grp1"/>
</dbReference>
<reference evidence="3 4" key="1">
    <citation type="journal article" date="2006" name="J. Bacteriol.">
        <title>Comparison of the genome sequence of the poultry pathogen Bordetella avium with those of B. bronchiseptica, B. pertussis, and B. parapertussis reveals extensive diversity in surface structures associated with host interaction.</title>
        <authorList>
            <person name="Sebaihia M."/>
            <person name="Preston A."/>
            <person name="Maskell D.J."/>
            <person name="Kuzmiak H."/>
            <person name="Connell T.D."/>
            <person name="King N.D."/>
            <person name="Orndorff P.E."/>
            <person name="Miyamoto D.M."/>
            <person name="Thomson N.R."/>
            <person name="Harris D."/>
            <person name="Goble A."/>
            <person name="Lord A."/>
            <person name="Murphy L."/>
            <person name="Quail M.A."/>
            <person name="Rutter S."/>
            <person name="Squares R."/>
            <person name="Squares S."/>
            <person name="Woodward J."/>
            <person name="Parkhill J."/>
            <person name="Temple L.M."/>
        </authorList>
    </citation>
    <scope>NUCLEOTIDE SEQUENCE [LARGE SCALE GENOMIC DNA]</scope>
    <source>
        <strain evidence="3 4">197N</strain>
    </source>
</reference>
<keyword evidence="3" id="KW-0808">Transferase</keyword>
<dbReference type="PANTHER" id="PTHR45947:SF3">
    <property type="entry name" value="SULFOQUINOVOSYL TRANSFERASE SQD2"/>
    <property type="match status" value="1"/>
</dbReference>
<dbReference type="CDD" id="cd03798">
    <property type="entry name" value="GT4_WlbH-like"/>
    <property type="match status" value="1"/>
</dbReference>
<evidence type="ECO:0000313" key="3">
    <source>
        <dbReference type="EMBL" id="CAJ47698.1"/>
    </source>
</evidence>
<dbReference type="GO" id="GO:0016757">
    <property type="term" value="F:glycosyltransferase activity"/>
    <property type="evidence" value="ECO:0007669"/>
    <property type="project" value="InterPro"/>
</dbReference>
<feature type="domain" description="Glycosyl transferase family 1" evidence="1">
    <location>
        <begin position="194"/>
        <end position="359"/>
    </location>
</feature>
<dbReference type="CAZy" id="GT4">
    <property type="family name" value="Glycosyltransferase Family 4"/>
</dbReference>
<dbReference type="EMBL" id="AM167904">
    <property type="protein sequence ID" value="CAJ47698.1"/>
    <property type="molecule type" value="Genomic_DNA"/>
</dbReference>
<dbReference type="InterPro" id="IPR028098">
    <property type="entry name" value="Glyco_trans_4-like_N"/>
</dbReference>
<dbReference type="Pfam" id="PF00534">
    <property type="entry name" value="Glycos_transf_1"/>
    <property type="match status" value="1"/>
</dbReference>
<dbReference type="InterPro" id="IPR001296">
    <property type="entry name" value="Glyco_trans_1"/>
</dbReference>
<proteinExistence type="predicted"/>